<evidence type="ECO:0000313" key="3">
    <source>
        <dbReference type="Proteomes" id="UP000051248"/>
    </source>
</evidence>
<organism evidence="2 3">
    <name type="scientific">Companilactobacillus nodensis DSM 19682 = JCM 14932 = NBRC 107160</name>
    <dbReference type="NCBI Taxonomy" id="1423775"/>
    <lineage>
        <taxon>Bacteria</taxon>
        <taxon>Bacillati</taxon>
        <taxon>Bacillota</taxon>
        <taxon>Bacilli</taxon>
        <taxon>Lactobacillales</taxon>
        <taxon>Lactobacillaceae</taxon>
        <taxon>Companilactobacillus</taxon>
    </lineage>
</organism>
<reference evidence="2 3" key="1">
    <citation type="journal article" date="2015" name="Genome Announc.">
        <title>Expanding the biotechnology potential of lactobacilli through comparative genomics of 213 strains and associated genera.</title>
        <authorList>
            <person name="Sun Z."/>
            <person name="Harris H.M."/>
            <person name="McCann A."/>
            <person name="Guo C."/>
            <person name="Argimon S."/>
            <person name="Zhang W."/>
            <person name="Yang X."/>
            <person name="Jeffery I.B."/>
            <person name="Cooney J.C."/>
            <person name="Kagawa T.F."/>
            <person name="Liu W."/>
            <person name="Song Y."/>
            <person name="Salvetti E."/>
            <person name="Wrobel A."/>
            <person name="Rasinkangas P."/>
            <person name="Parkhill J."/>
            <person name="Rea M.C."/>
            <person name="O'Sullivan O."/>
            <person name="Ritari J."/>
            <person name="Douillard F.P."/>
            <person name="Paul Ross R."/>
            <person name="Yang R."/>
            <person name="Briner A.E."/>
            <person name="Felis G.E."/>
            <person name="de Vos W.M."/>
            <person name="Barrangou R."/>
            <person name="Klaenhammer T.R."/>
            <person name="Caufield P.W."/>
            <person name="Cui Y."/>
            <person name="Zhang H."/>
            <person name="O'Toole P.W."/>
        </authorList>
    </citation>
    <scope>NUCLEOTIDE SEQUENCE [LARGE SCALE GENOMIC DNA]</scope>
    <source>
        <strain evidence="2 3">DSM 19682</strain>
    </source>
</reference>
<evidence type="ECO:0000313" key="2">
    <source>
        <dbReference type="EMBL" id="KRK78599.1"/>
    </source>
</evidence>
<dbReference type="Proteomes" id="UP000051248">
    <property type="component" value="Unassembled WGS sequence"/>
</dbReference>
<dbReference type="Gene3D" id="2.60.120.200">
    <property type="match status" value="1"/>
</dbReference>
<dbReference type="eggNOG" id="COG4886">
    <property type="taxonomic scope" value="Bacteria"/>
</dbReference>
<feature type="transmembrane region" description="Helical" evidence="1">
    <location>
        <begin position="12"/>
        <end position="31"/>
    </location>
</feature>
<keyword evidence="1" id="KW-0812">Transmembrane</keyword>
<dbReference type="EMBL" id="AZDZ01000022">
    <property type="protein sequence ID" value="KRK78599.1"/>
    <property type="molecule type" value="Genomic_DNA"/>
</dbReference>
<comment type="caution">
    <text evidence="2">The sequence shown here is derived from an EMBL/GenBank/DDBJ whole genome shotgun (WGS) entry which is preliminary data.</text>
</comment>
<keyword evidence="1" id="KW-0472">Membrane</keyword>
<dbReference type="RefSeq" id="WP_025023912.1">
    <property type="nucleotide sequence ID" value="NZ_AZDZ01000022.1"/>
</dbReference>
<dbReference type="AlphaFoldDB" id="A0A0R1KHV1"/>
<keyword evidence="3" id="KW-1185">Reference proteome</keyword>
<dbReference type="SUPFAM" id="SSF49899">
    <property type="entry name" value="Concanavalin A-like lectins/glucanases"/>
    <property type="match status" value="1"/>
</dbReference>
<dbReference type="InterPro" id="IPR013320">
    <property type="entry name" value="ConA-like_dom_sf"/>
</dbReference>
<dbReference type="PATRIC" id="fig|1423775.4.peg.2416"/>
<sequence length="763" mass="85163">MQFNNKNYKLSILLVVFNVLLIAITVMTSPINVGASDLSESKDQVDFKNAMDTAPRGLNIDDPAFKLGTFDGNNGEVLRRNDDPTDYSGVLQVTNNVDQISAIWSNFAANNYFDMDKPQTLSMWMYFGRPYPSKDSDNALQVGDGMAFVLQNDPREYGAISTYKNTPAVGETLGVWGADFNNLPDYYSGNFATSEDVAKTAIQNSWAMEFDTFVNRLSMYDQINGKGVSFDLNEQGQHMGNNYPGEAATYNPLYVKRINDSNKKKRYFTLDHRQGNQYMNLTDQNWHHITIKWDPTTHNLTYSLNDKNLDGSWSNVLGYKYTINLDIDKFHFKTADHRLHWGFTGTTGRFTENNFIVFESIPSFINAESHVSIENITSGKPVKENDTVDFGDKLDFIYKLNYVSGTKDWEKILANIDFPSEVSFDSGTIEYDDGTPSETIDLKEISHNNIQHMLKKSLNSTHANALIVLHTTADKAKRSTTVSAKHASFKSDNFIIDDNTPSFRIRTDSLMISTDPSGTINFPNKDTIPDNILIDGSIWYGNGVPIKPSNITVYSKLNDSPSESMKLTKNKDYLTASFLLNIPKSQLHIGTNNLKIYAVSSVALNSVSAPVVLTSREVNISINVDGGLRFGEVSDNVSFQPVNSGYTGEMVPRQDGWHVQVIDGRASGNSWTLQARAHDLINQSGQVLNGNIVYKNVMGKLMPLADLTNIYTNTKDSDASQQIDITESWTDKLGMFLKLTSDSSAGKYSGKIDWVLNDGLPNT</sequence>
<accession>A0A0R1KHV1</accession>
<evidence type="ECO:0000256" key="1">
    <source>
        <dbReference type="SAM" id="Phobius"/>
    </source>
</evidence>
<protein>
    <submittedName>
        <fullName evidence="2">Extracellular protein</fullName>
    </submittedName>
</protein>
<name>A0A0R1KHV1_9LACO</name>
<gene>
    <name evidence="2" type="ORF">FD03_GL002375</name>
</gene>
<keyword evidence="1" id="KW-1133">Transmembrane helix</keyword>
<proteinExistence type="predicted"/>
<dbReference type="STRING" id="1423775.FD03_GL002375"/>